<evidence type="ECO:0000256" key="1">
    <source>
        <dbReference type="ARBA" id="ARBA00001974"/>
    </source>
</evidence>
<keyword evidence="4" id="KW-0274">FAD</keyword>
<dbReference type="PANTHER" id="PTHR10961">
    <property type="entry name" value="PEROXISOMAL SARCOSINE OXIDASE"/>
    <property type="match status" value="1"/>
</dbReference>
<dbReference type="HOGENOM" id="CLU_007884_0_2_1"/>
<dbReference type="Pfam" id="PF01266">
    <property type="entry name" value="DAO"/>
    <property type="match status" value="1"/>
</dbReference>
<dbReference type="InterPro" id="IPR045170">
    <property type="entry name" value="MTOX"/>
</dbReference>
<name>A0A0A1T8A4_9HYPO</name>
<dbReference type="GO" id="GO:0008115">
    <property type="term" value="F:sarcosine oxidase activity"/>
    <property type="evidence" value="ECO:0007669"/>
    <property type="project" value="TreeGrafter"/>
</dbReference>
<keyword evidence="8" id="KW-1185">Reference proteome</keyword>
<dbReference type="InterPro" id="IPR036188">
    <property type="entry name" value="FAD/NAD-bd_sf"/>
</dbReference>
<dbReference type="SUPFAM" id="SSF51905">
    <property type="entry name" value="FAD/NAD(P)-binding domain"/>
    <property type="match status" value="1"/>
</dbReference>
<evidence type="ECO:0000313" key="7">
    <source>
        <dbReference type="EMBL" id="CEJ91019.1"/>
    </source>
</evidence>
<keyword evidence="3" id="KW-0285">Flavoprotein</keyword>
<organism evidence="7 8">
    <name type="scientific">[Torrubiella] hemipterigena</name>
    <dbReference type="NCBI Taxonomy" id="1531966"/>
    <lineage>
        <taxon>Eukaryota</taxon>
        <taxon>Fungi</taxon>
        <taxon>Dikarya</taxon>
        <taxon>Ascomycota</taxon>
        <taxon>Pezizomycotina</taxon>
        <taxon>Sordariomycetes</taxon>
        <taxon>Hypocreomycetidae</taxon>
        <taxon>Hypocreales</taxon>
        <taxon>Clavicipitaceae</taxon>
        <taxon>Clavicipitaceae incertae sedis</taxon>
        <taxon>'Torrubiella' clade</taxon>
    </lineage>
</organism>
<comment type="similarity">
    <text evidence="2">Belongs to the MSOX/MTOX family.</text>
</comment>
<evidence type="ECO:0000313" key="8">
    <source>
        <dbReference type="Proteomes" id="UP000039046"/>
    </source>
</evidence>
<dbReference type="STRING" id="1531966.A0A0A1T8A4"/>
<sequence length="476" mass="52456">MVLLRKPQEIFIDTQSTMQSPLTSSPASPAQVFTPLSSRSSSIDEVDLDPLPFTSAVIIGAGNFGAGTALSLARQGIEVTLVDTAQFPSPRAASHDINKIVRDDYPDLLYMRMMAKAMPQWRNSELFKQWYHETGVLRADPSDFPQKSIEAYKKMGIENDSEMLPVEEVRRRWNGIFATANFDGVDEVLYNPTVGIAEADKALAAVVQAGIDVGVNYVVGSMDKLIFGAHGQCTGVSLEDGTALMADKVLLATGARTGMLLAQSAPDNKDLHIGNRMIATGAISFYAKLTPELHKKYSQIPVLKNCLKQVKGESMSVLPDGTIKFNCDMCFTNNLEFAPTGEVLSQPPSDPKYNTWTGPDFVQFFKERAAKTFKGLYGDVVADIPIEKYRICWDASTPTHDFLITEHPHCDGLYVATGGSFHGWKFLPVIGDYISSMMQGKLDQEYVDRWAWDKRGGDGHSANPTYNIVGDLQDWI</sequence>
<evidence type="ECO:0000259" key="6">
    <source>
        <dbReference type="Pfam" id="PF01266"/>
    </source>
</evidence>
<evidence type="ECO:0000256" key="3">
    <source>
        <dbReference type="ARBA" id="ARBA00022630"/>
    </source>
</evidence>
<dbReference type="OrthoDB" id="2219495at2759"/>
<dbReference type="EMBL" id="CDHN01000003">
    <property type="protein sequence ID" value="CEJ91019.1"/>
    <property type="molecule type" value="Genomic_DNA"/>
</dbReference>
<dbReference type="GO" id="GO:0050660">
    <property type="term" value="F:flavin adenine dinucleotide binding"/>
    <property type="evidence" value="ECO:0007669"/>
    <property type="project" value="InterPro"/>
</dbReference>
<protein>
    <submittedName>
        <fullName evidence="7">Putative Sarcosine oxidase</fullName>
    </submittedName>
</protein>
<proteinExistence type="inferred from homology"/>
<dbReference type="InterPro" id="IPR006076">
    <property type="entry name" value="FAD-dep_OxRdtase"/>
</dbReference>
<dbReference type="Gene3D" id="3.30.9.10">
    <property type="entry name" value="D-Amino Acid Oxidase, subunit A, domain 2"/>
    <property type="match status" value="1"/>
</dbReference>
<evidence type="ECO:0000256" key="2">
    <source>
        <dbReference type="ARBA" id="ARBA00010989"/>
    </source>
</evidence>
<reference evidence="7 8" key="1">
    <citation type="journal article" date="2015" name="Genome Announc.">
        <title>Draft Genome Sequence and Gene Annotation of the Entomopathogenic Fungus Verticillium hemipterigenum.</title>
        <authorList>
            <person name="Horn F."/>
            <person name="Habel A."/>
            <person name="Scharf D.H."/>
            <person name="Dworschak J."/>
            <person name="Brakhage A.A."/>
            <person name="Guthke R."/>
            <person name="Hertweck C."/>
            <person name="Linde J."/>
        </authorList>
    </citation>
    <scope>NUCLEOTIDE SEQUENCE [LARGE SCALE GENOMIC DNA]</scope>
</reference>
<accession>A0A0A1T8A4</accession>
<dbReference type="AlphaFoldDB" id="A0A0A1T8A4"/>
<evidence type="ECO:0000256" key="5">
    <source>
        <dbReference type="ARBA" id="ARBA00023002"/>
    </source>
</evidence>
<keyword evidence="5" id="KW-0560">Oxidoreductase</keyword>
<feature type="domain" description="FAD dependent oxidoreductase" evidence="6">
    <location>
        <begin position="56"/>
        <end position="435"/>
    </location>
</feature>
<gene>
    <name evidence="7" type="ORF">VHEMI06763</name>
</gene>
<dbReference type="PANTHER" id="PTHR10961:SF46">
    <property type="entry name" value="PEROXISOMAL SARCOSINE OXIDASE"/>
    <property type="match status" value="1"/>
</dbReference>
<dbReference type="Proteomes" id="UP000039046">
    <property type="component" value="Unassembled WGS sequence"/>
</dbReference>
<dbReference type="Gene3D" id="3.50.50.60">
    <property type="entry name" value="FAD/NAD(P)-binding domain"/>
    <property type="match status" value="1"/>
</dbReference>
<comment type="cofactor">
    <cofactor evidence="1">
        <name>FAD</name>
        <dbReference type="ChEBI" id="CHEBI:57692"/>
    </cofactor>
</comment>
<evidence type="ECO:0000256" key="4">
    <source>
        <dbReference type="ARBA" id="ARBA00022827"/>
    </source>
</evidence>